<dbReference type="EMBL" id="CAJJDN010000082">
    <property type="protein sequence ID" value="CAD8104243.1"/>
    <property type="molecule type" value="Genomic_DNA"/>
</dbReference>
<dbReference type="OrthoDB" id="294488at2759"/>
<accession>A0A8S1PNI7</accession>
<name>A0A8S1PNI7_9CILI</name>
<dbReference type="Proteomes" id="UP000692954">
    <property type="component" value="Unassembled WGS sequence"/>
</dbReference>
<proteinExistence type="predicted"/>
<evidence type="ECO:0000313" key="2">
    <source>
        <dbReference type="Proteomes" id="UP000692954"/>
    </source>
</evidence>
<gene>
    <name evidence="1" type="ORF">PSON_ATCC_30995.1.T0820005</name>
</gene>
<dbReference type="AlphaFoldDB" id="A0A8S1PNI7"/>
<protein>
    <submittedName>
        <fullName evidence="1">Uncharacterized protein</fullName>
    </submittedName>
</protein>
<reference evidence="1" key="1">
    <citation type="submission" date="2021-01" db="EMBL/GenBank/DDBJ databases">
        <authorList>
            <consortium name="Genoscope - CEA"/>
            <person name="William W."/>
        </authorList>
    </citation>
    <scope>NUCLEOTIDE SEQUENCE</scope>
</reference>
<comment type="caution">
    <text evidence="1">The sequence shown here is derived from an EMBL/GenBank/DDBJ whole genome shotgun (WGS) entry which is preliminary data.</text>
</comment>
<keyword evidence="2" id="KW-1185">Reference proteome</keyword>
<sequence>MSIHSNWGSEKIQLIKDVIKNKNVLPPYVQGKILKQLNFQVKALENRRKESISPKRKNQNFKPLALIKQDSKFDRSYSIGNHMEQECFKCKQFIFEHSATLQCSKWKHLLHERCILQHFKELFIDNQLNFRCVCGRKLNPQSMKAINIQGVEGLINLIYLEQLKKLVKQISIEKCRNPQCNFFWINDHKLQQQKYNGKLLKIISKKYCPCC</sequence>
<organism evidence="1 2">
    <name type="scientific">Paramecium sonneborni</name>
    <dbReference type="NCBI Taxonomy" id="65129"/>
    <lineage>
        <taxon>Eukaryota</taxon>
        <taxon>Sar</taxon>
        <taxon>Alveolata</taxon>
        <taxon>Ciliophora</taxon>
        <taxon>Intramacronucleata</taxon>
        <taxon>Oligohymenophorea</taxon>
        <taxon>Peniculida</taxon>
        <taxon>Parameciidae</taxon>
        <taxon>Paramecium</taxon>
    </lineage>
</organism>
<evidence type="ECO:0000313" key="1">
    <source>
        <dbReference type="EMBL" id="CAD8104243.1"/>
    </source>
</evidence>